<dbReference type="InterPro" id="IPR012336">
    <property type="entry name" value="Thioredoxin-like_fold"/>
</dbReference>
<dbReference type="InterPro" id="IPR036249">
    <property type="entry name" value="Thioredoxin-like_sf"/>
</dbReference>
<dbReference type="AlphaFoldDB" id="A0AAW2ZDY8"/>
<dbReference type="Gene3D" id="3.40.30.10">
    <property type="entry name" value="Glutaredoxin"/>
    <property type="match status" value="1"/>
</dbReference>
<gene>
    <name evidence="2" type="ORF">AKO1_015319</name>
</gene>
<dbReference type="CDD" id="cd02972">
    <property type="entry name" value="DsbA_family"/>
    <property type="match status" value="1"/>
</dbReference>
<protein>
    <submittedName>
        <fullName evidence="2">NADP-specific glutamate dehydrogenase</fullName>
    </submittedName>
</protein>
<evidence type="ECO:0000313" key="3">
    <source>
        <dbReference type="Proteomes" id="UP001431209"/>
    </source>
</evidence>
<keyword evidence="3" id="KW-1185">Reference proteome</keyword>
<organism evidence="2 3">
    <name type="scientific">Acrasis kona</name>
    <dbReference type="NCBI Taxonomy" id="1008807"/>
    <lineage>
        <taxon>Eukaryota</taxon>
        <taxon>Discoba</taxon>
        <taxon>Heterolobosea</taxon>
        <taxon>Tetramitia</taxon>
        <taxon>Eutetramitia</taxon>
        <taxon>Acrasidae</taxon>
        <taxon>Acrasis</taxon>
    </lineage>
</organism>
<dbReference type="Pfam" id="PF13462">
    <property type="entry name" value="Thioredoxin_4"/>
    <property type="match status" value="1"/>
</dbReference>
<dbReference type="PANTHER" id="PTHR33875:SF2">
    <property type="entry name" value="ACR183CP"/>
    <property type="match status" value="1"/>
</dbReference>
<comment type="caution">
    <text evidence="2">The sequence shown here is derived from an EMBL/GenBank/DDBJ whole genome shotgun (WGS) entry which is preliminary data.</text>
</comment>
<proteinExistence type="predicted"/>
<dbReference type="EMBL" id="JAOPGA020001409">
    <property type="protein sequence ID" value="KAL0488162.1"/>
    <property type="molecule type" value="Genomic_DNA"/>
</dbReference>
<evidence type="ECO:0000259" key="1">
    <source>
        <dbReference type="Pfam" id="PF13462"/>
    </source>
</evidence>
<feature type="domain" description="Thioredoxin-like fold" evidence="1">
    <location>
        <begin position="17"/>
        <end position="195"/>
    </location>
</feature>
<sequence>MSRIPKSYVGYALPTGKDARVHVELFADVLCPFSKKAYLKLKEVTEHYSQKGTPIQFKVVNAVQPWHPQSYYLTLTTAAANLLSKKKTQSDEVAFKLLDKLFQSQEEYSDENVADKTPNQITKQLVDVASEVSGLTQDEIQQQIKQDSTVVYVKGQIKYARQNAVHVTPTVAVNGLIENSVSSSWTLEQWTEFLDPILQN</sequence>
<dbReference type="PANTHER" id="PTHR33875">
    <property type="entry name" value="OS09G0542200 PROTEIN"/>
    <property type="match status" value="1"/>
</dbReference>
<reference evidence="2 3" key="1">
    <citation type="submission" date="2024-03" db="EMBL/GenBank/DDBJ databases">
        <title>The Acrasis kona genome and developmental transcriptomes reveal deep origins of eukaryotic multicellular pathways.</title>
        <authorList>
            <person name="Sheikh S."/>
            <person name="Fu C.-J."/>
            <person name="Brown M.W."/>
            <person name="Baldauf S.L."/>
        </authorList>
    </citation>
    <scope>NUCLEOTIDE SEQUENCE [LARGE SCALE GENOMIC DNA]</scope>
    <source>
        <strain evidence="2 3">ATCC MYA-3509</strain>
    </source>
</reference>
<name>A0AAW2ZDY8_9EUKA</name>
<dbReference type="Proteomes" id="UP001431209">
    <property type="component" value="Unassembled WGS sequence"/>
</dbReference>
<dbReference type="SUPFAM" id="SSF52833">
    <property type="entry name" value="Thioredoxin-like"/>
    <property type="match status" value="1"/>
</dbReference>
<accession>A0AAW2ZDY8</accession>
<evidence type="ECO:0000313" key="2">
    <source>
        <dbReference type="EMBL" id="KAL0488162.1"/>
    </source>
</evidence>